<dbReference type="CDD" id="cd01106">
    <property type="entry name" value="HTH_TipAL-Mta"/>
    <property type="match status" value="1"/>
</dbReference>
<feature type="coiled-coil region" evidence="5">
    <location>
        <begin position="148"/>
        <end position="178"/>
    </location>
</feature>
<proteinExistence type="predicted"/>
<comment type="caution">
    <text evidence="7">The sequence shown here is derived from an EMBL/GenBank/DDBJ whole genome shotgun (WGS) entry which is preliminary data.</text>
</comment>
<name>A0A4Y3PAY3_BREPA</name>
<dbReference type="Gene3D" id="1.10.490.50">
    <property type="entry name" value="Antibiotic binding domain of TipA-like multidrug resistance regulators"/>
    <property type="match status" value="1"/>
</dbReference>
<dbReference type="Pfam" id="PF13411">
    <property type="entry name" value="MerR_1"/>
    <property type="match status" value="1"/>
</dbReference>
<keyword evidence="5" id="KW-0175">Coiled coil</keyword>
<reference evidence="7 8" key="1">
    <citation type="submission" date="2019-06" db="EMBL/GenBank/DDBJ databases">
        <title>Whole genome shotgun sequence of Brevibacillus parabrevis NBRC 12334.</title>
        <authorList>
            <person name="Hosoyama A."/>
            <person name="Uohara A."/>
            <person name="Ohji S."/>
            <person name="Ichikawa N."/>
        </authorList>
    </citation>
    <scope>NUCLEOTIDE SEQUENCE [LARGE SCALE GENOMIC DNA]</scope>
    <source>
        <strain evidence="7 8">NBRC 12334</strain>
    </source>
</reference>
<keyword evidence="8" id="KW-1185">Reference proteome</keyword>
<keyword evidence="1" id="KW-0805">Transcription regulation</keyword>
<dbReference type="InterPro" id="IPR047057">
    <property type="entry name" value="MerR_fam"/>
</dbReference>
<evidence type="ECO:0000259" key="6">
    <source>
        <dbReference type="PROSITE" id="PS50937"/>
    </source>
</evidence>
<dbReference type="InterPro" id="IPR009061">
    <property type="entry name" value="DNA-bd_dom_put_sf"/>
</dbReference>
<evidence type="ECO:0000313" key="7">
    <source>
        <dbReference type="EMBL" id="GEB30723.1"/>
    </source>
</evidence>
<dbReference type="GO" id="GO:0003677">
    <property type="term" value="F:DNA binding"/>
    <property type="evidence" value="ECO:0007669"/>
    <property type="project" value="UniProtKB-KW"/>
</dbReference>
<dbReference type="PROSITE" id="PS50937">
    <property type="entry name" value="HTH_MERR_2"/>
    <property type="match status" value="1"/>
</dbReference>
<protein>
    <submittedName>
        <fullName evidence="7">MerR family transcriptional regulator</fullName>
    </submittedName>
</protein>
<evidence type="ECO:0000256" key="5">
    <source>
        <dbReference type="SAM" id="Coils"/>
    </source>
</evidence>
<dbReference type="RefSeq" id="WP_122962991.1">
    <property type="nucleotide sequence ID" value="NZ_BJMH01000001.1"/>
</dbReference>
<dbReference type="InterPro" id="IPR012925">
    <property type="entry name" value="TipAS_dom"/>
</dbReference>
<dbReference type="InterPro" id="IPR036244">
    <property type="entry name" value="TipA-like_antibiotic-bd"/>
</dbReference>
<dbReference type="Pfam" id="PF07739">
    <property type="entry name" value="TipAS"/>
    <property type="match status" value="1"/>
</dbReference>
<dbReference type="PANTHER" id="PTHR30204">
    <property type="entry name" value="REDOX-CYCLING DRUG-SENSING TRANSCRIPTIONAL ACTIVATOR SOXR"/>
    <property type="match status" value="1"/>
</dbReference>
<keyword evidence="4" id="KW-0804">Transcription</keyword>
<dbReference type="AlphaFoldDB" id="A0A4Y3PAY3"/>
<dbReference type="PANTHER" id="PTHR30204:SF90">
    <property type="entry name" value="HTH-TYPE TRANSCRIPTIONAL ACTIVATOR MTA"/>
    <property type="match status" value="1"/>
</dbReference>
<dbReference type="SMART" id="SM00422">
    <property type="entry name" value="HTH_MERR"/>
    <property type="match status" value="1"/>
</dbReference>
<evidence type="ECO:0000313" key="8">
    <source>
        <dbReference type="Proteomes" id="UP000316882"/>
    </source>
</evidence>
<gene>
    <name evidence="7" type="ORF">BPA01_03030</name>
</gene>
<evidence type="ECO:0000256" key="1">
    <source>
        <dbReference type="ARBA" id="ARBA00023015"/>
    </source>
</evidence>
<sequence>MLYTVKEVAELSRVTIKTLHHYHRIGLLIPGEISEAGYRLYGDKELARLQQILFYRELDFPLQKIRELLDGEPERELVLQEQEQQLLERQSRLEEVIRTLQETLACLRGGKGMDNQAMFQGFSSEEEWRAALQEQSEHLQETYGYDLAQEASIDVAKMNEQAQEAERFMAQMAAALRDGVKHTDAKLHQLIGEHLRFMHEHGHSLTPYEFAGQTRFFLQDDFHLQMLEGQQTGLAYFLAIAAEAYAAHAKAE</sequence>
<dbReference type="InterPro" id="IPR000551">
    <property type="entry name" value="MerR-type_HTH_dom"/>
</dbReference>
<evidence type="ECO:0000256" key="4">
    <source>
        <dbReference type="ARBA" id="ARBA00023163"/>
    </source>
</evidence>
<dbReference type="Gene3D" id="1.10.1660.10">
    <property type="match status" value="1"/>
</dbReference>
<dbReference type="EMBL" id="BJMH01000001">
    <property type="protein sequence ID" value="GEB30723.1"/>
    <property type="molecule type" value="Genomic_DNA"/>
</dbReference>
<evidence type="ECO:0000256" key="3">
    <source>
        <dbReference type="ARBA" id="ARBA00023159"/>
    </source>
</evidence>
<keyword evidence="3" id="KW-0010">Activator</keyword>
<dbReference type="GO" id="GO:0003700">
    <property type="term" value="F:DNA-binding transcription factor activity"/>
    <property type="evidence" value="ECO:0007669"/>
    <property type="project" value="InterPro"/>
</dbReference>
<organism evidence="7 8">
    <name type="scientific">Brevibacillus parabrevis</name>
    <dbReference type="NCBI Taxonomy" id="54914"/>
    <lineage>
        <taxon>Bacteria</taxon>
        <taxon>Bacillati</taxon>
        <taxon>Bacillota</taxon>
        <taxon>Bacilli</taxon>
        <taxon>Bacillales</taxon>
        <taxon>Paenibacillaceae</taxon>
        <taxon>Brevibacillus</taxon>
    </lineage>
</organism>
<dbReference type="SUPFAM" id="SSF89082">
    <property type="entry name" value="Antibiotic binding domain of TipA-like multidrug resistance regulators"/>
    <property type="match status" value="1"/>
</dbReference>
<feature type="domain" description="HTH merR-type" evidence="6">
    <location>
        <begin position="2"/>
        <end position="71"/>
    </location>
</feature>
<dbReference type="Proteomes" id="UP000316882">
    <property type="component" value="Unassembled WGS sequence"/>
</dbReference>
<dbReference type="SUPFAM" id="SSF46955">
    <property type="entry name" value="Putative DNA-binding domain"/>
    <property type="match status" value="1"/>
</dbReference>
<keyword evidence="2" id="KW-0238">DNA-binding</keyword>
<accession>A0A4Y3PAY3</accession>
<evidence type="ECO:0000256" key="2">
    <source>
        <dbReference type="ARBA" id="ARBA00023125"/>
    </source>
</evidence>